<evidence type="ECO:0000313" key="2">
    <source>
        <dbReference type="EMBL" id="AWB26303.1"/>
    </source>
</evidence>
<feature type="compositionally biased region" description="Low complexity" evidence="1">
    <location>
        <begin position="137"/>
        <end position="166"/>
    </location>
</feature>
<evidence type="ECO:0008006" key="4">
    <source>
        <dbReference type="Google" id="ProtNLM"/>
    </source>
</evidence>
<feature type="compositionally biased region" description="Basic and acidic residues" evidence="1">
    <location>
        <begin position="242"/>
        <end position="264"/>
    </location>
</feature>
<sequence length="310" mass="31880">MDLDTLQSVQSRERQTDSVQSLQSDFYTATAEFVGELRDRRARAAEVADDPFSDPEVSRLSHDIETAEQTVEAIYERRVGKIVKLASLAAADMAVDDEGLTDEEQDLFETLVAAIESNRGRVMDVLDGGSASGDGEATATDATPASDADGVSAAAAMGDDAAAADGRPVPPEEPAQSDGGASPAGADADASSGTAPGEAPDRIDADVTPDQIPPAEATADRPGPAAESGDEASPPDGPGGKSGDETADEPRDPAADGGRIDRRTVQVTDEVGEIFGVDDRTYDLGTGDVVTLPEPNADILVDGDEAVPID</sequence>
<dbReference type="RefSeq" id="WP_108380672.1">
    <property type="nucleotide sequence ID" value="NZ_CP028858.1"/>
</dbReference>
<dbReference type="AlphaFoldDB" id="A0A2R4WXN5"/>
<gene>
    <name evidence="2" type="ORF">HARCEL1_00500</name>
</gene>
<dbReference type="EMBL" id="CP028858">
    <property type="protein sequence ID" value="AWB26303.1"/>
    <property type="molecule type" value="Genomic_DNA"/>
</dbReference>
<accession>A0A2R4WXN5</accession>
<dbReference type="GeneID" id="36510941"/>
<dbReference type="Proteomes" id="UP000244727">
    <property type="component" value="Chromosome"/>
</dbReference>
<organism evidence="2 3">
    <name type="scientific">Halococcoides cellulosivorans</name>
    <dbReference type="NCBI Taxonomy" id="1679096"/>
    <lineage>
        <taxon>Archaea</taxon>
        <taxon>Methanobacteriati</taxon>
        <taxon>Methanobacteriota</taxon>
        <taxon>Stenosarchaea group</taxon>
        <taxon>Halobacteria</taxon>
        <taxon>Halobacteriales</taxon>
        <taxon>Haloarculaceae</taxon>
        <taxon>Halococcoides</taxon>
    </lineage>
</organism>
<dbReference type="CDD" id="cd11714">
    <property type="entry name" value="GINS_A_archaea"/>
    <property type="match status" value="1"/>
</dbReference>
<proteinExistence type="predicted"/>
<dbReference type="KEGG" id="harc:HARCEL1_00500"/>
<protein>
    <recommendedName>
        <fullName evidence="4">DNA replication factor GINS</fullName>
    </recommendedName>
</protein>
<keyword evidence="3" id="KW-1185">Reference proteome</keyword>
<name>A0A2R4WXN5_9EURY</name>
<feature type="region of interest" description="Disordered" evidence="1">
    <location>
        <begin position="125"/>
        <end position="264"/>
    </location>
</feature>
<dbReference type="Gene3D" id="3.40.5.50">
    <property type="match status" value="1"/>
</dbReference>
<feature type="region of interest" description="Disordered" evidence="1">
    <location>
        <begin position="1"/>
        <end position="21"/>
    </location>
</feature>
<evidence type="ECO:0000313" key="3">
    <source>
        <dbReference type="Proteomes" id="UP000244727"/>
    </source>
</evidence>
<feature type="compositionally biased region" description="Polar residues" evidence="1">
    <location>
        <begin position="1"/>
        <end position="10"/>
    </location>
</feature>
<feature type="compositionally biased region" description="Low complexity" evidence="1">
    <location>
        <begin position="174"/>
        <end position="197"/>
    </location>
</feature>
<reference evidence="2 3" key="1">
    <citation type="submission" date="2018-04" db="EMBL/GenBank/DDBJ databases">
        <title>Halococcoides cellulosivorans gen. nov., sp. nov., an extremely halophilic cellulose-utilizing haloarchaeon from hypersaline lakes.</title>
        <authorList>
            <person name="Sorokin D.Y."/>
            <person name="Toshchakov S.V."/>
            <person name="Samarov N.I."/>
            <person name="Korzhenkov A."/>
            <person name="Kublanov I.V."/>
        </authorList>
    </citation>
    <scope>NUCLEOTIDE SEQUENCE [LARGE SCALE GENOMIC DNA]</scope>
    <source>
        <strain evidence="2 3">HArcel1</strain>
    </source>
</reference>
<dbReference type="Gene3D" id="1.20.58.1030">
    <property type="match status" value="1"/>
</dbReference>
<evidence type="ECO:0000256" key="1">
    <source>
        <dbReference type="SAM" id="MobiDB-lite"/>
    </source>
</evidence>